<dbReference type="EMBL" id="MCFH01000024">
    <property type="protein sequence ID" value="ORX49231.1"/>
    <property type="molecule type" value="Genomic_DNA"/>
</dbReference>
<sequence>MLKLNDNSSTTTTSKEKEIELHNLLILEKKQNEKKEGNKSFHNSNNISNNKSPPLRKTTEDIKNESDELKVKLQESYKLIRKLKEKLIFSEQKYESKLIREQEKFCNAEKKISQLEYELVNSRLNKPKNNEEIIHENRNTSTTTSPSPVPLSPPILSKVNPSSHIESFNLKPPLPSNLSKAKSQSNGILSQPNVSSKPLRSIKSANSSSTPLQPDNNIPIHSFNDPTTTTTTSIFDSSSTNNLTSNSTTISSTSTTSTTTSSTPTSPFLQKKQFNGTTATIHYLELKLNEKDKEIAVIKDNYEKTLKNLRSNLSKVKMESAIEIFELKNKIKELESQLINDNDLLGSNSSSNINDKNYFISHHELMDGRRSSLSLSTSSSDDDEDDIHKDNDEVNTNSLNEIKNENTKILEDQHHRKSPMIPRPPSQKLNIPIENNHFDPHNANPMKSSASSSSSLSSTPSSNIIPNLTSSKTKILRNNKNIRSPPSQLLPSSSSASLSSSSSIADLNTKELTSGGIGHFSLKGNYDLQLQKYKTKIKNLQDQLNTKNQLILDLSLQLSSSNNEN</sequence>
<comment type="caution">
    <text evidence="3">The sequence shown here is derived from an EMBL/GenBank/DDBJ whole genome shotgun (WGS) entry which is preliminary data.</text>
</comment>
<feature type="region of interest" description="Disordered" evidence="2">
    <location>
        <begin position="136"/>
        <end position="270"/>
    </location>
</feature>
<feature type="region of interest" description="Disordered" evidence="2">
    <location>
        <begin position="31"/>
        <end position="65"/>
    </location>
</feature>
<feature type="compositionally biased region" description="Basic and acidic residues" evidence="2">
    <location>
        <begin position="402"/>
        <end position="414"/>
    </location>
</feature>
<feature type="compositionally biased region" description="Polar residues" evidence="2">
    <location>
        <begin position="176"/>
        <end position="216"/>
    </location>
</feature>
<name>A0A1Y1V8A1_9FUNG</name>
<protein>
    <submittedName>
        <fullName evidence="3">Uncharacterized protein</fullName>
    </submittedName>
</protein>
<feature type="coiled-coil region" evidence="1">
    <location>
        <begin position="523"/>
        <end position="557"/>
    </location>
</feature>
<feature type="region of interest" description="Disordered" evidence="2">
    <location>
        <begin position="371"/>
        <end position="501"/>
    </location>
</feature>
<feature type="compositionally biased region" description="Polar residues" evidence="2">
    <location>
        <begin position="463"/>
        <end position="482"/>
    </location>
</feature>
<feature type="compositionally biased region" description="Low complexity" evidence="2">
    <location>
        <begin position="40"/>
        <end position="52"/>
    </location>
</feature>
<reference evidence="3 4" key="1">
    <citation type="submission" date="2016-08" db="EMBL/GenBank/DDBJ databases">
        <title>Genomes of anaerobic fungi encode conserved fungal cellulosomes for biomass hydrolysis.</title>
        <authorList>
            <consortium name="DOE Joint Genome Institute"/>
            <person name="Haitjema C.H."/>
            <person name="Gilmore S.P."/>
            <person name="Henske J.K."/>
            <person name="Solomon K.V."/>
            <person name="De Groot R."/>
            <person name="Kuo A."/>
            <person name="Mondo S.J."/>
            <person name="Salamov A.A."/>
            <person name="Labutti K."/>
            <person name="Zhao Z."/>
            <person name="Chiniquy J."/>
            <person name="Barry K."/>
            <person name="Brewer H.M."/>
            <person name="Purvine S.O."/>
            <person name="Wright A.T."/>
            <person name="Boxma B."/>
            <person name="Van Alen T."/>
            <person name="Hackstein J.H."/>
            <person name="Baker S.E."/>
            <person name="Grigoriev I.V."/>
            <person name="O'Malley M.A."/>
        </authorList>
    </citation>
    <scope>NUCLEOTIDE SEQUENCE [LARGE SCALE GENOMIC DNA]</scope>
    <source>
        <strain evidence="4">finn</strain>
    </source>
</reference>
<accession>A0A1Y1V8A1</accession>
<proteinExistence type="predicted"/>
<dbReference type="OrthoDB" id="10602638at2759"/>
<feature type="compositionally biased region" description="Low complexity" evidence="2">
    <location>
        <begin position="227"/>
        <end position="266"/>
    </location>
</feature>
<feature type="compositionally biased region" description="Low complexity" evidence="2">
    <location>
        <begin position="448"/>
        <end position="462"/>
    </location>
</feature>
<dbReference type="AlphaFoldDB" id="A0A1Y1V8A1"/>
<evidence type="ECO:0000313" key="3">
    <source>
        <dbReference type="EMBL" id="ORX49231.1"/>
    </source>
</evidence>
<gene>
    <name evidence="3" type="ORF">BCR36DRAFT_412751</name>
</gene>
<evidence type="ECO:0000256" key="2">
    <source>
        <dbReference type="SAM" id="MobiDB-lite"/>
    </source>
</evidence>
<reference evidence="3 4" key="2">
    <citation type="submission" date="2016-08" db="EMBL/GenBank/DDBJ databases">
        <title>Pervasive Adenine N6-methylation of Active Genes in Fungi.</title>
        <authorList>
            <consortium name="DOE Joint Genome Institute"/>
            <person name="Mondo S.J."/>
            <person name="Dannebaum R.O."/>
            <person name="Kuo R.C."/>
            <person name="Labutti K."/>
            <person name="Haridas S."/>
            <person name="Kuo A."/>
            <person name="Salamov A."/>
            <person name="Ahrendt S.R."/>
            <person name="Lipzen A."/>
            <person name="Sullivan W."/>
            <person name="Andreopoulos W.B."/>
            <person name="Clum A."/>
            <person name="Lindquist E."/>
            <person name="Daum C."/>
            <person name="Ramamoorthy G.K."/>
            <person name="Gryganskyi A."/>
            <person name="Culley D."/>
            <person name="Magnuson J.K."/>
            <person name="James T.Y."/>
            <person name="O'Malley M.A."/>
            <person name="Stajich J.E."/>
            <person name="Spatafora J.W."/>
            <person name="Visel A."/>
            <person name="Grigoriev I.V."/>
        </authorList>
    </citation>
    <scope>NUCLEOTIDE SEQUENCE [LARGE SCALE GENOMIC DNA]</scope>
    <source>
        <strain evidence="4">finn</strain>
    </source>
</reference>
<keyword evidence="1" id="KW-0175">Coiled coil</keyword>
<evidence type="ECO:0000256" key="1">
    <source>
        <dbReference type="SAM" id="Coils"/>
    </source>
</evidence>
<dbReference type="Proteomes" id="UP000193719">
    <property type="component" value="Unassembled WGS sequence"/>
</dbReference>
<feature type="coiled-coil region" evidence="1">
    <location>
        <begin position="288"/>
        <end position="344"/>
    </location>
</feature>
<evidence type="ECO:0000313" key="4">
    <source>
        <dbReference type="Proteomes" id="UP000193719"/>
    </source>
</evidence>
<keyword evidence="4" id="KW-1185">Reference proteome</keyword>
<feature type="compositionally biased region" description="Low complexity" evidence="2">
    <location>
        <begin position="484"/>
        <end position="501"/>
    </location>
</feature>
<organism evidence="3 4">
    <name type="scientific">Piromyces finnis</name>
    <dbReference type="NCBI Taxonomy" id="1754191"/>
    <lineage>
        <taxon>Eukaryota</taxon>
        <taxon>Fungi</taxon>
        <taxon>Fungi incertae sedis</taxon>
        <taxon>Chytridiomycota</taxon>
        <taxon>Chytridiomycota incertae sedis</taxon>
        <taxon>Neocallimastigomycetes</taxon>
        <taxon>Neocallimastigales</taxon>
        <taxon>Neocallimastigaceae</taxon>
        <taxon>Piromyces</taxon>
    </lineage>
</organism>